<evidence type="ECO:0000313" key="4">
    <source>
        <dbReference type="Proteomes" id="UP001597063"/>
    </source>
</evidence>
<feature type="compositionally biased region" description="Basic and acidic residues" evidence="1">
    <location>
        <begin position="90"/>
        <end position="101"/>
    </location>
</feature>
<feature type="chain" id="PRO_5045260842" description="DUF320 domain-containing protein" evidence="2">
    <location>
        <begin position="27"/>
        <end position="101"/>
    </location>
</feature>
<gene>
    <name evidence="3" type="ORF">ACFQZM_07195</name>
</gene>
<evidence type="ECO:0000256" key="1">
    <source>
        <dbReference type="SAM" id="MobiDB-lite"/>
    </source>
</evidence>
<accession>A0ABW2XFJ6</accession>
<feature type="compositionally biased region" description="Low complexity" evidence="1">
    <location>
        <begin position="74"/>
        <end position="89"/>
    </location>
</feature>
<feature type="region of interest" description="Disordered" evidence="1">
    <location>
        <begin position="68"/>
        <end position="101"/>
    </location>
</feature>
<organism evidence="3 4">
    <name type="scientific">Actinomadura fibrosa</name>
    <dbReference type="NCBI Taxonomy" id="111802"/>
    <lineage>
        <taxon>Bacteria</taxon>
        <taxon>Bacillati</taxon>
        <taxon>Actinomycetota</taxon>
        <taxon>Actinomycetes</taxon>
        <taxon>Streptosporangiales</taxon>
        <taxon>Thermomonosporaceae</taxon>
        <taxon>Actinomadura</taxon>
    </lineage>
</organism>
<name>A0ABW2XFJ6_9ACTN</name>
<evidence type="ECO:0000313" key="3">
    <source>
        <dbReference type="EMBL" id="MFD0684274.1"/>
    </source>
</evidence>
<comment type="caution">
    <text evidence="3">The sequence shown here is derived from an EMBL/GenBank/DDBJ whole genome shotgun (WGS) entry which is preliminary data.</text>
</comment>
<feature type="signal peptide" evidence="2">
    <location>
        <begin position="1"/>
        <end position="26"/>
    </location>
</feature>
<reference evidence="4" key="1">
    <citation type="journal article" date="2019" name="Int. J. Syst. Evol. Microbiol.">
        <title>The Global Catalogue of Microorganisms (GCM) 10K type strain sequencing project: providing services to taxonomists for standard genome sequencing and annotation.</title>
        <authorList>
            <consortium name="The Broad Institute Genomics Platform"/>
            <consortium name="The Broad Institute Genome Sequencing Center for Infectious Disease"/>
            <person name="Wu L."/>
            <person name="Ma J."/>
        </authorList>
    </citation>
    <scope>NUCLEOTIDE SEQUENCE [LARGE SCALE GENOMIC DNA]</scope>
    <source>
        <strain evidence="4">JCM 9371</strain>
    </source>
</reference>
<keyword evidence="2" id="KW-0732">Signal</keyword>
<evidence type="ECO:0000256" key="2">
    <source>
        <dbReference type="SAM" id="SignalP"/>
    </source>
</evidence>
<dbReference type="EMBL" id="JBHTGP010000003">
    <property type="protein sequence ID" value="MFD0684274.1"/>
    <property type="molecule type" value="Genomic_DNA"/>
</dbReference>
<protein>
    <recommendedName>
        <fullName evidence="5">DUF320 domain-containing protein</fullName>
    </recommendedName>
</protein>
<keyword evidence="4" id="KW-1185">Reference proteome</keyword>
<evidence type="ECO:0008006" key="5">
    <source>
        <dbReference type="Google" id="ProtNLM"/>
    </source>
</evidence>
<dbReference type="Proteomes" id="UP001597063">
    <property type="component" value="Unassembled WGS sequence"/>
</dbReference>
<sequence length="101" mass="10168">MLKRLIVGALLGAAGFTAFAPAPAMAGDDPQVVQIIGIQTCRSVDIAGIGAAIHNILGITHEEGDCINGSSIDNSNGHANHNGSGNDFGKGSDKGGYDKGH</sequence>
<proteinExistence type="predicted"/>
<dbReference type="RefSeq" id="WP_207400348.1">
    <property type="nucleotide sequence ID" value="NZ_CAACUY010000338.1"/>
</dbReference>